<evidence type="ECO:0000256" key="10">
    <source>
        <dbReference type="ARBA" id="ARBA00048336"/>
    </source>
</evidence>
<comment type="catalytic activity">
    <reaction evidence="10 12">
        <text>O-phospho-L-threonyl-[protein] + H2O = L-threonyl-[protein] + phosphate</text>
        <dbReference type="Rhea" id="RHEA:47004"/>
        <dbReference type="Rhea" id="RHEA-COMP:11060"/>
        <dbReference type="Rhea" id="RHEA-COMP:11605"/>
        <dbReference type="ChEBI" id="CHEBI:15377"/>
        <dbReference type="ChEBI" id="CHEBI:30013"/>
        <dbReference type="ChEBI" id="CHEBI:43474"/>
        <dbReference type="ChEBI" id="CHEBI:61977"/>
        <dbReference type="EC" id="3.1.3.16"/>
    </reaction>
</comment>
<evidence type="ECO:0000259" key="14">
    <source>
        <dbReference type="PROSITE" id="PS51479"/>
    </source>
</evidence>
<dbReference type="GO" id="GO:0005737">
    <property type="term" value="C:cytoplasm"/>
    <property type="evidence" value="ECO:0007669"/>
    <property type="project" value="TreeGrafter"/>
</dbReference>
<dbReference type="OrthoDB" id="2590500at2759"/>
<keyword evidence="3 12" id="KW-0479">Metal-binding</keyword>
<dbReference type="PROSITE" id="PS51479">
    <property type="entry name" value="ZF_RTR1"/>
    <property type="match status" value="1"/>
</dbReference>
<keyword evidence="5 12" id="KW-0378">Hydrolase</keyword>
<dbReference type="InterPro" id="IPR039693">
    <property type="entry name" value="Rtr1/RPAP2"/>
</dbReference>
<evidence type="ECO:0000256" key="6">
    <source>
        <dbReference type="ARBA" id="ARBA00022833"/>
    </source>
</evidence>
<feature type="region of interest" description="Disordered" evidence="13">
    <location>
        <begin position="246"/>
        <end position="296"/>
    </location>
</feature>
<dbReference type="PANTHER" id="PTHR14732:SF0">
    <property type="entry name" value="RNA POLYMERASE II SUBUNIT B1 CTD PHOSPHATASE RPAP2-RELATED"/>
    <property type="match status" value="1"/>
</dbReference>
<evidence type="ECO:0000256" key="7">
    <source>
        <dbReference type="ARBA" id="ARBA00022912"/>
    </source>
</evidence>
<dbReference type="InterPro" id="IPR007308">
    <property type="entry name" value="Rtr1/RPAP2_dom"/>
</dbReference>
<feature type="compositionally biased region" description="Basic and acidic residues" evidence="13">
    <location>
        <begin position="273"/>
        <end position="284"/>
    </location>
</feature>
<comment type="function">
    <text evidence="12">Putative RNA polymerase II subunit B1 C-terminal domain (CTD) phosphatase involved in RNA polymerase II transcription regulation.</text>
</comment>
<evidence type="ECO:0000313" key="15">
    <source>
        <dbReference type="EMBL" id="KAF2489160.1"/>
    </source>
</evidence>
<evidence type="ECO:0000256" key="8">
    <source>
        <dbReference type="ARBA" id="ARBA00023242"/>
    </source>
</evidence>
<evidence type="ECO:0000256" key="4">
    <source>
        <dbReference type="ARBA" id="ARBA00022771"/>
    </source>
</evidence>
<evidence type="ECO:0000256" key="12">
    <source>
        <dbReference type="RuleBase" id="RU367080"/>
    </source>
</evidence>
<evidence type="ECO:0000256" key="3">
    <source>
        <dbReference type="ARBA" id="ARBA00022723"/>
    </source>
</evidence>
<dbReference type="Gene3D" id="1.25.40.820">
    <property type="match status" value="1"/>
</dbReference>
<feature type="compositionally biased region" description="Acidic residues" evidence="13">
    <location>
        <begin position="285"/>
        <end position="296"/>
    </location>
</feature>
<dbReference type="GO" id="GO:0043175">
    <property type="term" value="F:RNA polymerase core enzyme binding"/>
    <property type="evidence" value="ECO:0007669"/>
    <property type="project" value="UniProtKB-UniRule"/>
</dbReference>
<organism evidence="15 16">
    <name type="scientific">Lophium mytilinum</name>
    <dbReference type="NCBI Taxonomy" id="390894"/>
    <lineage>
        <taxon>Eukaryota</taxon>
        <taxon>Fungi</taxon>
        <taxon>Dikarya</taxon>
        <taxon>Ascomycota</taxon>
        <taxon>Pezizomycotina</taxon>
        <taxon>Dothideomycetes</taxon>
        <taxon>Pleosporomycetidae</taxon>
        <taxon>Mytilinidiales</taxon>
        <taxon>Mytilinidiaceae</taxon>
        <taxon>Lophium</taxon>
    </lineage>
</organism>
<dbReference type="EMBL" id="MU004199">
    <property type="protein sequence ID" value="KAF2489160.1"/>
    <property type="molecule type" value="Genomic_DNA"/>
</dbReference>
<dbReference type="Proteomes" id="UP000799750">
    <property type="component" value="Unassembled WGS sequence"/>
</dbReference>
<dbReference type="GO" id="GO:0005634">
    <property type="term" value="C:nucleus"/>
    <property type="evidence" value="ECO:0007669"/>
    <property type="project" value="UniProtKB-SubCell"/>
</dbReference>
<comment type="subcellular location">
    <subcellularLocation>
        <location evidence="1 12">Nucleus</location>
    </subcellularLocation>
</comment>
<protein>
    <recommendedName>
        <fullName evidence="12">RNA polymerase II subunit B1 CTD phosphatase RPAP2 homolog</fullName>
        <ecNumber evidence="12">3.1.3.16</ecNumber>
    </recommendedName>
</protein>
<dbReference type="PANTHER" id="PTHR14732">
    <property type="entry name" value="RNA POLYMERASE II SUBUNIT B1 CTD PHOSPHATASE RPAP2-RELATED"/>
    <property type="match status" value="1"/>
</dbReference>
<keyword evidence="16" id="KW-1185">Reference proteome</keyword>
<feature type="compositionally biased region" description="Low complexity" evidence="13">
    <location>
        <begin position="253"/>
        <end position="266"/>
    </location>
</feature>
<evidence type="ECO:0000256" key="1">
    <source>
        <dbReference type="ARBA" id="ARBA00004123"/>
    </source>
</evidence>
<evidence type="ECO:0000256" key="9">
    <source>
        <dbReference type="ARBA" id="ARBA00047761"/>
    </source>
</evidence>
<evidence type="ECO:0000256" key="11">
    <source>
        <dbReference type="PROSITE-ProRule" id="PRU00812"/>
    </source>
</evidence>
<reference evidence="15" key="1">
    <citation type="journal article" date="2020" name="Stud. Mycol.">
        <title>101 Dothideomycetes genomes: a test case for predicting lifestyles and emergence of pathogens.</title>
        <authorList>
            <person name="Haridas S."/>
            <person name="Albert R."/>
            <person name="Binder M."/>
            <person name="Bloem J."/>
            <person name="Labutti K."/>
            <person name="Salamov A."/>
            <person name="Andreopoulos B."/>
            <person name="Baker S."/>
            <person name="Barry K."/>
            <person name="Bills G."/>
            <person name="Bluhm B."/>
            <person name="Cannon C."/>
            <person name="Castanera R."/>
            <person name="Culley D."/>
            <person name="Daum C."/>
            <person name="Ezra D."/>
            <person name="Gonzalez J."/>
            <person name="Henrissat B."/>
            <person name="Kuo A."/>
            <person name="Liang C."/>
            <person name="Lipzen A."/>
            <person name="Lutzoni F."/>
            <person name="Magnuson J."/>
            <person name="Mondo S."/>
            <person name="Nolan M."/>
            <person name="Ohm R."/>
            <person name="Pangilinan J."/>
            <person name="Park H.-J."/>
            <person name="Ramirez L."/>
            <person name="Alfaro M."/>
            <person name="Sun H."/>
            <person name="Tritt A."/>
            <person name="Yoshinaga Y."/>
            <person name="Zwiers L.-H."/>
            <person name="Turgeon B."/>
            <person name="Goodwin S."/>
            <person name="Spatafora J."/>
            <person name="Crous P."/>
            <person name="Grigoriev I."/>
        </authorList>
    </citation>
    <scope>NUCLEOTIDE SEQUENCE</scope>
    <source>
        <strain evidence="15">CBS 269.34</strain>
    </source>
</reference>
<keyword evidence="4 12" id="KW-0863">Zinc-finger</keyword>
<name>A0A6A6Q9S0_9PEZI</name>
<evidence type="ECO:0000256" key="13">
    <source>
        <dbReference type="SAM" id="MobiDB-lite"/>
    </source>
</evidence>
<dbReference type="Pfam" id="PF04181">
    <property type="entry name" value="RPAP2_Rtr1"/>
    <property type="match status" value="1"/>
</dbReference>
<keyword evidence="6 12" id="KW-0862">Zinc</keyword>
<comment type="similarity">
    <text evidence="2 11 12">Belongs to the RPAP2 family.</text>
</comment>
<gene>
    <name evidence="15" type="ORF">BU16DRAFT_531548</name>
</gene>
<accession>A0A6A6Q9S0</accession>
<dbReference type="GO" id="GO:0008270">
    <property type="term" value="F:zinc ion binding"/>
    <property type="evidence" value="ECO:0007669"/>
    <property type="project" value="UniProtKB-KW"/>
</dbReference>
<dbReference type="EC" id="3.1.3.16" evidence="12"/>
<feature type="domain" description="RTR1-type" evidence="14">
    <location>
        <begin position="80"/>
        <end position="167"/>
    </location>
</feature>
<evidence type="ECO:0000256" key="5">
    <source>
        <dbReference type="ARBA" id="ARBA00022801"/>
    </source>
</evidence>
<evidence type="ECO:0000256" key="2">
    <source>
        <dbReference type="ARBA" id="ARBA00005676"/>
    </source>
</evidence>
<comment type="catalytic activity">
    <reaction evidence="9 12">
        <text>O-phospho-L-seryl-[protein] + H2O = L-seryl-[protein] + phosphate</text>
        <dbReference type="Rhea" id="RHEA:20629"/>
        <dbReference type="Rhea" id="RHEA-COMP:9863"/>
        <dbReference type="Rhea" id="RHEA-COMP:11604"/>
        <dbReference type="ChEBI" id="CHEBI:15377"/>
        <dbReference type="ChEBI" id="CHEBI:29999"/>
        <dbReference type="ChEBI" id="CHEBI:43474"/>
        <dbReference type="ChEBI" id="CHEBI:83421"/>
        <dbReference type="EC" id="3.1.3.16"/>
    </reaction>
</comment>
<sequence>MGPKSILKSPAVPSDAVDARKPPVNEQHLQVALQHANIIQDQKNVEQEILNATLELLEFPPDSKADPARPSPSDAHKFKTLVMPFQPNDYDALIEERNCADLCGYALCPRPRKKVPSASKLHFVDSRDRGVQIVPKKVLEVWCSDDCARRALYVKVQLNEEPAWMRRTGGGHEIEVLVENAETLEFALPLRLKSKKEVQQGELKDGDGEDIAAAWALADEALAELSQERGDKDSNIRTELIKAKIEERTNFKTPSAPSAETTASSAHMAIEGHIPRTDAKKTKDVDDDDDENDWDD</sequence>
<keyword evidence="7 12" id="KW-0904">Protein phosphatase</keyword>
<evidence type="ECO:0000313" key="16">
    <source>
        <dbReference type="Proteomes" id="UP000799750"/>
    </source>
</evidence>
<keyword evidence="8 12" id="KW-0539">Nucleus</keyword>
<dbReference type="InterPro" id="IPR038534">
    <property type="entry name" value="Rtr1/RPAP2_sf"/>
</dbReference>
<dbReference type="AlphaFoldDB" id="A0A6A6Q9S0"/>
<dbReference type="GO" id="GO:0008420">
    <property type="term" value="F:RNA polymerase II CTD heptapeptide repeat phosphatase activity"/>
    <property type="evidence" value="ECO:0007669"/>
    <property type="project" value="UniProtKB-UniRule"/>
</dbReference>
<feature type="region of interest" description="Disordered" evidence="13">
    <location>
        <begin position="1"/>
        <end position="24"/>
    </location>
</feature>
<proteinExistence type="inferred from homology"/>